<feature type="signal peptide" evidence="1">
    <location>
        <begin position="1"/>
        <end position="17"/>
    </location>
</feature>
<evidence type="ECO:0000313" key="2">
    <source>
        <dbReference type="EMBL" id="QCD96828.1"/>
    </source>
</evidence>
<organism evidence="2 3">
    <name type="scientific">Vigna unguiculata</name>
    <name type="common">Cowpea</name>
    <dbReference type="NCBI Taxonomy" id="3917"/>
    <lineage>
        <taxon>Eukaryota</taxon>
        <taxon>Viridiplantae</taxon>
        <taxon>Streptophyta</taxon>
        <taxon>Embryophyta</taxon>
        <taxon>Tracheophyta</taxon>
        <taxon>Spermatophyta</taxon>
        <taxon>Magnoliopsida</taxon>
        <taxon>eudicotyledons</taxon>
        <taxon>Gunneridae</taxon>
        <taxon>Pentapetalae</taxon>
        <taxon>rosids</taxon>
        <taxon>fabids</taxon>
        <taxon>Fabales</taxon>
        <taxon>Fabaceae</taxon>
        <taxon>Papilionoideae</taxon>
        <taxon>50 kb inversion clade</taxon>
        <taxon>NPAAA clade</taxon>
        <taxon>indigoferoid/millettioid clade</taxon>
        <taxon>Phaseoleae</taxon>
        <taxon>Vigna</taxon>
    </lineage>
</organism>
<dbReference type="Proteomes" id="UP000501690">
    <property type="component" value="Linkage Group LG6"/>
</dbReference>
<feature type="chain" id="PRO_5020029302" evidence="1">
    <location>
        <begin position="18"/>
        <end position="69"/>
    </location>
</feature>
<accession>A0A4D6M8J4</accession>
<protein>
    <submittedName>
        <fullName evidence="2">Uncharacterized protein</fullName>
    </submittedName>
</protein>
<reference evidence="2 3" key="1">
    <citation type="submission" date="2019-04" db="EMBL/GenBank/DDBJ databases">
        <title>An improved genome assembly and genetic linkage map for asparagus bean, Vigna unguiculata ssp. sesquipedialis.</title>
        <authorList>
            <person name="Xia Q."/>
            <person name="Zhang R."/>
            <person name="Dong Y."/>
        </authorList>
    </citation>
    <scope>NUCLEOTIDE SEQUENCE [LARGE SCALE GENOMIC DNA]</scope>
    <source>
        <tissue evidence="2">Leaf</tissue>
    </source>
</reference>
<proteinExistence type="predicted"/>
<name>A0A4D6M8J4_VIGUN</name>
<evidence type="ECO:0000313" key="3">
    <source>
        <dbReference type="Proteomes" id="UP000501690"/>
    </source>
</evidence>
<evidence type="ECO:0000256" key="1">
    <source>
        <dbReference type="SAM" id="SignalP"/>
    </source>
</evidence>
<keyword evidence="3" id="KW-1185">Reference proteome</keyword>
<keyword evidence="1" id="KW-0732">Signal</keyword>
<dbReference type="EMBL" id="CP039350">
    <property type="protein sequence ID" value="QCD96828.1"/>
    <property type="molecule type" value="Genomic_DNA"/>
</dbReference>
<gene>
    <name evidence="2" type="ORF">DEO72_LG6g1538</name>
</gene>
<sequence length="69" mass="7379">MLLNIIGVLECWLLHEGTVVSTGFLAQASVSRVGEADRGSPRSFARVVAQATNLHFEQGDISLRRGGLA</sequence>
<dbReference type="AlphaFoldDB" id="A0A4D6M8J4"/>